<accession>X0TYW4</accession>
<protein>
    <submittedName>
        <fullName evidence="1">Uncharacterized protein</fullName>
    </submittedName>
</protein>
<dbReference type="AlphaFoldDB" id="X0TYW4"/>
<evidence type="ECO:0000313" key="1">
    <source>
        <dbReference type="EMBL" id="GAF93327.1"/>
    </source>
</evidence>
<comment type="caution">
    <text evidence="1">The sequence shown here is derived from an EMBL/GenBank/DDBJ whole genome shotgun (WGS) entry which is preliminary data.</text>
</comment>
<feature type="non-terminal residue" evidence="1">
    <location>
        <position position="44"/>
    </location>
</feature>
<reference evidence="1" key="1">
    <citation type="journal article" date="2014" name="Front. Microbiol.">
        <title>High frequency of phylogenetically diverse reductive dehalogenase-homologous genes in deep subseafloor sedimentary metagenomes.</title>
        <authorList>
            <person name="Kawai M."/>
            <person name="Futagami T."/>
            <person name="Toyoda A."/>
            <person name="Takaki Y."/>
            <person name="Nishi S."/>
            <person name="Hori S."/>
            <person name="Arai W."/>
            <person name="Tsubouchi T."/>
            <person name="Morono Y."/>
            <person name="Uchiyama I."/>
            <person name="Ito T."/>
            <person name="Fujiyama A."/>
            <person name="Inagaki F."/>
            <person name="Takami H."/>
        </authorList>
    </citation>
    <scope>NUCLEOTIDE SEQUENCE</scope>
    <source>
        <strain evidence="1">Expedition CK06-06</strain>
    </source>
</reference>
<gene>
    <name evidence="1" type="ORF">S01H1_29843</name>
</gene>
<organism evidence="1">
    <name type="scientific">marine sediment metagenome</name>
    <dbReference type="NCBI Taxonomy" id="412755"/>
    <lineage>
        <taxon>unclassified sequences</taxon>
        <taxon>metagenomes</taxon>
        <taxon>ecological metagenomes</taxon>
    </lineage>
</organism>
<sequence length="44" mass="5073">MAPSAHRRYKKFDAGLQQKIKEEAKKLSEDPCIYKELKGPLRGI</sequence>
<proteinExistence type="predicted"/>
<dbReference type="EMBL" id="BARS01018337">
    <property type="protein sequence ID" value="GAF93327.1"/>
    <property type="molecule type" value="Genomic_DNA"/>
</dbReference>
<name>X0TYW4_9ZZZZ</name>